<evidence type="ECO:0000313" key="1">
    <source>
        <dbReference type="EMBL" id="MEM0541787.1"/>
    </source>
</evidence>
<evidence type="ECO:0000313" key="2">
    <source>
        <dbReference type="Proteomes" id="UP001460072"/>
    </source>
</evidence>
<organism evidence="1 2">
    <name type="scientific">Flavobacterium aureirubrum</name>
    <dbReference type="NCBI Taxonomy" id="3133147"/>
    <lineage>
        <taxon>Bacteria</taxon>
        <taxon>Pseudomonadati</taxon>
        <taxon>Bacteroidota</taxon>
        <taxon>Flavobacteriia</taxon>
        <taxon>Flavobacteriales</taxon>
        <taxon>Flavobacteriaceae</taxon>
        <taxon>Flavobacterium</taxon>
    </lineage>
</organism>
<sequence>MKTFFLIFICIIMLTGCNDDDSSPAPFEPVTITPILIGKGNDITGLTQISTRITNQTNWNLLLSSMNSVSNTFTETTLDFVNYDVIAIIDSERPCTNFFVNIDAIIENEDNITVQFSRTGDINSCFNSMVQPYHIVKIPKSSKPVVFQ</sequence>
<reference evidence="1 2" key="1">
    <citation type="submission" date="2024-03" db="EMBL/GenBank/DDBJ databases">
        <title>Two novel species of the genus Flavobacterium exhibiting potentially degradation of complex polysaccharides.</title>
        <authorList>
            <person name="Lian X."/>
        </authorList>
    </citation>
    <scope>NUCLEOTIDE SEQUENCE [LARGE SCALE GENOMIC DNA]</scope>
    <source>
        <strain evidence="2">j3</strain>
    </source>
</reference>
<dbReference type="EMBL" id="JBCGDO010000003">
    <property type="protein sequence ID" value="MEM0541787.1"/>
    <property type="molecule type" value="Genomic_DNA"/>
</dbReference>
<dbReference type="RefSeq" id="WP_342695014.1">
    <property type="nucleotide sequence ID" value="NZ_JBCGDO010000003.1"/>
</dbReference>
<dbReference type="PROSITE" id="PS51257">
    <property type="entry name" value="PROKAR_LIPOPROTEIN"/>
    <property type="match status" value="1"/>
</dbReference>
<gene>
    <name evidence="1" type="ORF">WFZ85_04105</name>
</gene>
<protein>
    <recommendedName>
        <fullName evidence="3">Protease complex subunit PrcB family protein</fullName>
    </recommendedName>
</protein>
<keyword evidence="2" id="KW-1185">Reference proteome</keyword>
<evidence type="ECO:0008006" key="3">
    <source>
        <dbReference type="Google" id="ProtNLM"/>
    </source>
</evidence>
<accession>A0ABU9N241</accession>
<dbReference type="Proteomes" id="UP001460072">
    <property type="component" value="Unassembled WGS sequence"/>
</dbReference>
<name>A0ABU9N241_9FLAO</name>
<proteinExistence type="predicted"/>
<comment type="caution">
    <text evidence="1">The sequence shown here is derived from an EMBL/GenBank/DDBJ whole genome shotgun (WGS) entry which is preliminary data.</text>
</comment>